<dbReference type="InterPro" id="IPR003838">
    <property type="entry name" value="ABC3_permease_C"/>
</dbReference>
<accession>A0A1G9JQ46</accession>
<evidence type="ECO:0000256" key="3">
    <source>
        <dbReference type="ARBA" id="ARBA00022692"/>
    </source>
</evidence>
<dbReference type="GO" id="GO:0005886">
    <property type="term" value="C:plasma membrane"/>
    <property type="evidence" value="ECO:0007669"/>
    <property type="project" value="UniProtKB-SubCell"/>
</dbReference>
<comment type="subcellular location">
    <subcellularLocation>
        <location evidence="1">Cell membrane</location>
        <topology evidence="1">Multi-pass membrane protein</topology>
    </subcellularLocation>
</comment>
<organism evidence="9 10">
    <name type="scientific">Tessaracoccus oleiagri</name>
    <dbReference type="NCBI Taxonomy" id="686624"/>
    <lineage>
        <taxon>Bacteria</taxon>
        <taxon>Bacillati</taxon>
        <taxon>Actinomycetota</taxon>
        <taxon>Actinomycetes</taxon>
        <taxon>Propionibacteriales</taxon>
        <taxon>Propionibacteriaceae</taxon>
        <taxon>Tessaracoccus</taxon>
    </lineage>
</organism>
<dbReference type="STRING" id="686624.SAMN04488242_1402"/>
<keyword evidence="2" id="KW-1003">Cell membrane</keyword>
<dbReference type="Pfam" id="PF02687">
    <property type="entry name" value="FtsX"/>
    <property type="match status" value="1"/>
</dbReference>
<feature type="transmembrane region" description="Helical" evidence="7">
    <location>
        <begin position="382"/>
        <end position="405"/>
    </location>
</feature>
<feature type="transmembrane region" description="Helical" evidence="7">
    <location>
        <begin position="292"/>
        <end position="313"/>
    </location>
</feature>
<protein>
    <submittedName>
        <fullName evidence="9">FtsX-like permease family protein</fullName>
    </submittedName>
</protein>
<feature type="transmembrane region" description="Helical" evidence="7">
    <location>
        <begin position="894"/>
        <end position="913"/>
    </location>
</feature>
<dbReference type="AlphaFoldDB" id="A0A1G9JQ46"/>
<feature type="transmembrane region" description="Helical" evidence="7">
    <location>
        <begin position="250"/>
        <end position="271"/>
    </location>
</feature>
<evidence type="ECO:0000259" key="8">
    <source>
        <dbReference type="Pfam" id="PF02687"/>
    </source>
</evidence>
<evidence type="ECO:0000256" key="7">
    <source>
        <dbReference type="SAM" id="Phobius"/>
    </source>
</evidence>
<sequence length="1031" mass="105392">MADMLSWPGLAASRARAASGLFLTLLALVAATTGVIAGTVGYTTAAATATARDSVAGSDESLRLRTRLAPDPAGQERSARDVIEETFSPAPVLVAAETADGSVTFVVTPDVRRLAPDDLRAYADGAERLRLELRGSDVAVSGITVEGDLARAASTAARNLMVSRALGAIPLSVLALVTVLAVVQVARLLGDSREAQLALLVARGASARQLLALGAAESIVAVSVGAALGTGAALGAMLLVPEGAPHWRTVLGAAASAYAATLAIVLGLLALQVRRVLVPGHAVDRSGRTARAVTGVGLAFVLLAAAVSLWQYLRSGSPLTIGEDGGYSVNLVAGAAPALLLAAAGVVALGLMGPLAALAAVAVRRGRSVAPFLTAMQVARRLGGFAVPVVLTVLATGAATVSAGYSGTSAQLRDDMTALADGAPLRATLTRLPPAPADRVAPPLEEQFGLAGDAVATPVWLVDSATIGDLEVPATAVVPGRFAAVADGPVAVPDAFTADEQGPASLVVPEGTSGLTLEFEGKVGYDRWGVAYLEALADEWRDRVTRDQPTLPAPDADREVEAFLAETAATLSAPVRLSVTLSVRDLESGLVQQVGLGTVAADGPAIDWDHASQSGFRAEPARFSGAMEFGLDPGRRFAVTAVSLELESSDEFGHWPRTVELTASLRTSEGTDLFADATDDWASHEATTPDLAAAALAERDAATPQIRWSVLEISDNQELRQLEHNALSVRPRLDTSGPAWSVNATTVDEGFWGSSISPATEPAGPTNSDPAGRPVANSPIRVALTEAAADAAALAVGDDFRMQLMNRSVSARLVAITPAVPGDTRPVGALVDVTGVAATFAAAGDALRPPSELWVRAPGDPGEVARALAGSTGATVKVAGSSVASDPTSAARTIFWVASAGATLLAVTGIAAATRAMTTDRRAEIAVLRALGMARADQARSRAAELAAVVVASVAFGLAAGWAVSLVVVPPLARATIAPGQVELPAALALHTTPWLALLVLGAAAVSVVLWWLRRRVAADALDTEYREEVR</sequence>
<dbReference type="EMBL" id="FNGP01000002">
    <property type="protein sequence ID" value="SDL39657.1"/>
    <property type="molecule type" value="Genomic_DNA"/>
</dbReference>
<evidence type="ECO:0000256" key="2">
    <source>
        <dbReference type="ARBA" id="ARBA00022475"/>
    </source>
</evidence>
<dbReference type="Proteomes" id="UP000199475">
    <property type="component" value="Unassembled WGS sequence"/>
</dbReference>
<feature type="region of interest" description="Disordered" evidence="6">
    <location>
        <begin position="60"/>
        <end position="79"/>
    </location>
</feature>
<evidence type="ECO:0000313" key="10">
    <source>
        <dbReference type="Proteomes" id="UP000199475"/>
    </source>
</evidence>
<evidence type="ECO:0000256" key="5">
    <source>
        <dbReference type="ARBA" id="ARBA00023136"/>
    </source>
</evidence>
<reference evidence="9 10" key="1">
    <citation type="submission" date="2016-10" db="EMBL/GenBank/DDBJ databases">
        <authorList>
            <person name="de Groot N.N."/>
        </authorList>
    </citation>
    <scope>NUCLEOTIDE SEQUENCE [LARGE SCALE GENOMIC DNA]</scope>
    <source>
        <strain evidence="9 10">CGMCC 1.9159</strain>
    </source>
</reference>
<proteinExistence type="predicted"/>
<gene>
    <name evidence="9" type="ORF">SAMN04488242_1402</name>
</gene>
<evidence type="ECO:0000256" key="6">
    <source>
        <dbReference type="SAM" id="MobiDB-lite"/>
    </source>
</evidence>
<evidence type="ECO:0000313" key="9">
    <source>
        <dbReference type="EMBL" id="SDL39657.1"/>
    </source>
</evidence>
<feature type="transmembrane region" description="Helical" evidence="7">
    <location>
        <begin position="993"/>
        <end position="1013"/>
    </location>
</feature>
<keyword evidence="5 7" id="KW-0472">Membrane</keyword>
<keyword evidence="4 7" id="KW-1133">Transmembrane helix</keyword>
<feature type="transmembrane region" description="Helical" evidence="7">
    <location>
        <begin position="946"/>
        <end position="973"/>
    </location>
</feature>
<evidence type="ECO:0000256" key="1">
    <source>
        <dbReference type="ARBA" id="ARBA00004651"/>
    </source>
</evidence>
<feature type="transmembrane region" description="Helical" evidence="7">
    <location>
        <begin position="333"/>
        <end position="361"/>
    </location>
</feature>
<keyword evidence="10" id="KW-1185">Reference proteome</keyword>
<keyword evidence="3 7" id="KW-0812">Transmembrane</keyword>
<feature type="domain" description="ABC3 transporter permease C-terminal" evidence="8">
    <location>
        <begin position="897"/>
        <end position="1010"/>
    </location>
</feature>
<name>A0A1G9JQ46_9ACTN</name>
<feature type="transmembrane region" description="Helical" evidence="7">
    <location>
        <begin position="168"/>
        <end position="189"/>
    </location>
</feature>
<evidence type="ECO:0000256" key="4">
    <source>
        <dbReference type="ARBA" id="ARBA00022989"/>
    </source>
</evidence>